<comment type="caution">
    <text evidence="1">The sequence shown here is derived from an EMBL/GenBank/DDBJ whole genome shotgun (WGS) entry which is preliminary data.</text>
</comment>
<reference evidence="1 2" key="2">
    <citation type="submission" date="2017-10" db="EMBL/GenBank/DDBJ databases">
        <title>Genome analyses suggest a sexual origin of heterokaryosis in a supposedly ancient asexual fungus.</title>
        <authorList>
            <person name="Corradi N."/>
            <person name="Sedzielewska K."/>
            <person name="Noel J."/>
            <person name="Charron P."/>
            <person name="Farinelli L."/>
            <person name="Marton T."/>
            <person name="Kruger M."/>
            <person name="Pelin A."/>
            <person name="Brachmann A."/>
            <person name="Corradi N."/>
        </authorList>
    </citation>
    <scope>NUCLEOTIDE SEQUENCE [LARGE SCALE GENOMIC DNA]</scope>
    <source>
        <strain evidence="1 2">A1</strain>
    </source>
</reference>
<sequence length="154" mass="17945">MTFTSIVSEINLITTINIIILLYVSRYYYKYFTCQSQLPGPFPLPLIGNLHQIGLNPAQYVKDNHKKYGDMFEIWVDPGTVKHANVDGLAFNGNLTTWKRNRKINESYWDRKDYQIDFAKWISCFMTDIVLQTVARKPTYCLNTYGENQDDPVS</sequence>
<dbReference type="InterPro" id="IPR036396">
    <property type="entry name" value="Cyt_P450_sf"/>
</dbReference>
<dbReference type="VEuPathDB" id="FungiDB:FUN_006965"/>
<dbReference type="OrthoDB" id="1470350at2759"/>
<dbReference type="InterPro" id="IPR001128">
    <property type="entry name" value="Cyt_P450"/>
</dbReference>
<protein>
    <submittedName>
        <fullName evidence="1">Uncharacterized protein</fullName>
    </submittedName>
</protein>
<dbReference type="VEuPathDB" id="FungiDB:RhiirA1_454140"/>
<dbReference type="EMBL" id="LLXH01000194">
    <property type="protein sequence ID" value="PKC70931.1"/>
    <property type="molecule type" value="Genomic_DNA"/>
</dbReference>
<dbReference type="VEuPathDB" id="FungiDB:RhiirFUN_009760"/>
<dbReference type="GO" id="GO:0020037">
    <property type="term" value="F:heme binding"/>
    <property type="evidence" value="ECO:0007669"/>
    <property type="project" value="InterPro"/>
</dbReference>
<dbReference type="GO" id="GO:0016705">
    <property type="term" value="F:oxidoreductase activity, acting on paired donors, with incorporation or reduction of molecular oxygen"/>
    <property type="evidence" value="ECO:0007669"/>
    <property type="project" value="InterPro"/>
</dbReference>
<name>A0A2I1E1T9_9GLOM</name>
<organism evidence="1 2">
    <name type="scientific">Rhizophagus irregularis</name>
    <dbReference type="NCBI Taxonomy" id="588596"/>
    <lineage>
        <taxon>Eukaryota</taxon>
        <taxon>Fungi</taxon>
        <taxon>Fungi incertae sedis</taxon>
        <taxon>Mucoromycota</taxon>
        <taxon>Glomeromycotina</taxon>
        <taxon>Glomeromycetes</taxon>
        <taxon>Glomerales</taxon>
        <taxon>Glomeraceae</taxon>
        <taxon>Rhizophagus</taxon>
    </lineage>
</organism>
<dbReference type="SUPFAM" id="SSF48264">
    <property type="entry name" value="Cytochrome P450"/>
    <property type="match status" value="1"/>
</dbReference>
<gene>
    <name evidence="1" type="ORF">RhiirA1_454140</name>
</gene>
<proteinExistence type="predicted"/>
<dbReference type="AlphaFoldDB" id="A0A2I1E1T9"/>
<dbReference type="Gene3D" id="1.10.630.10">
    <property type="entry name" value="Cytochrome P450"/>
    <property type="match status" value="1"/>
</dbReference>
<accession>A0A2I1E1T9</accession>
<evidence type="ECO:0000313" key="2">
    <source>
        <dbReference type="Proteomes" id="UP000232688"/>
    </source>
</evidence>
<dbReference type="GO" id="GO:0005506">
    <property type="term" value="F:iron ion binding"/>
    <property type="evidence" value="ECO:0007669"/>
    <property type="project" value="InterPro"/>
</dbReference>
<dbReference type="GO" id="GO:0004497">
    <property type="term" value="F:monooxygenase activity"/>
    <property type="evidence" value="ECO:0007669"/>
    <property type="project" value="InterPro"/>
</dbReference>
<evidence type="ECO:0000313" key="1">
    <source>
        <dbReference type="EMBL" id="PKC70931.1"/>
    </source>
</evidence>
<dbReference type="Pfam" id="PF00067">
    <property type="entry name" value="p450"/>
    <property type="match status" value="1"/>
</dbReference>
<reference evidence="1 2" key="1">
    <citation type="submission" date="2017-10" db="EMBL/GenBank/DDBJ databases">
        <title>Extensive intraspecific genome diversity in a model arbuscular mycorrhizal fungus.</title>
        <authorList>
            <person name="Chen E.C.H."/>
            <person name="Morin E."/>
            <person name="Baudet D."/>
            <person name="Noel J."/>
            <person name="Ndikumana S."/>
            <person name="Charron P."/>
            <person name="St-Onge C."/>
            <person name="Giorgi J."/>
            <person name="Grigoriev I.V."/>
            <person name="Roux C."/>
            <person name="Martin F.M."/>
            <person name="Corradi N."/>
        </authorList>
    </citation>
    <scope>NUCLEOTIDE SEQUENCE [LARGE SCALE GENOMIC DNA]</scope>
    <source>
        <strain evidence="1 2">A1</strain>
    </source>
</reference>
<dbReference type="Proteomes" id="UP000232688">
    <property type="component" value="Unassembled WGS sequence"/>
</dbReference>